<evidence type="ECO:0008006" key="4">
    <source>
        <dbReference type="Google" id="ProtNLM"/>
    </source>
</evidence>
<keyword evidence="3" id="KW-1185">Reference proteome</keyword>
<feature type="region of interest" description="Disordered" evidence="1">
    <location>
        <begin position="1"/>
        <end position="29"/>
    </location>
</feature>
<comment type="caution">
    <text evidence="2">The sequence shown here is derived from an EMBL/GenBank/DDBJ whole genome shotgun (WGS) entry which is preliminary data.</text>
</comment>
<dbReference type="EMBL" id="JAKZBV010000001">
    <property type="protein sequence ID" value="MCH6471098.1"/>
    <property type="molecule type" value="Genomic_DNA"/>
</dbReference>
<reference evidence="2 3" key="1">
    <citation type="submission" date="2022-03" db="EMBL/GenBank/DDBJ databases">
        <title>Sinomonas sp. isolated from a soil.</title>
        <authorList>
            <person name="Han J."/>
            <person name="Kim D.-U."/>
        </authorList>
    </citation>
    <scope>NUCLEOTIDE SEQUENCE [LARGE SCALE GENOMIC DNA]</scope>
    <source>
        <strain evidence="2 3">5-5</strain>
    </source>
</reference>
<feature type="compositionally biased region" description="Low complexity" evidence="1">
    <location>
        <begin position="18"/>
        <end position="29"/>
    </location>
</feature>
<gene>
    <name evidence="2" type="ORF">L0M17_14110</name>
</gene>
<name>A0ABS9U361_9MICC</name>
<organism evidence="2 3">
    <name type="scientific">Sinomonas terrae</name>
    <dbReference type="NCBI Taxonomy" id="2908838"/>
    <lineage>
        <taxon>Bacteria</taxon>
        <taxon>Bacillati</taxon>
        <taxon>Actinomycetota</taxon>
        <taxon>Actinomycetes</taxon>
        <taxon>Micrococcales</taxon>
        <taxon>Micrococcaceae</taxon>
        <taxon>Sinomonas</taxon>
    </lineage>
</organism>
<dbReference type="RefSeq" id="WP_241054704.1">
    <property type="nucleotide sequence ID" value="NZ_JAKZBV010000001.1"/>
</dbReference>
<dbReference type="Proteomes" id="UP001202922">
    <property type="component" value="Unassembled WGS sequence"/>
</dbReference>
<evidence type="ECO:0000256" key="1">
    <source>
        <dbReference type="SAM" id="MobiDB-lite"/>
    </source>
</evidence>
<evidence type="ECO:0000313" key="2">
    <source>
        <dbReference type="EMBL" id="MCH6471098.1"/>
    </source>
</evidence>
<evidence type="ECO:0000313" key="3">
    <source>
        <dbReference type="Proteomes" id="UP001202922"/>
    </source>
</evidence>
<protein>
    <recommendedName>
        <fullName evidence="4">DUF1918 domain-containing protein</fullName>
    </recommendedName>
</protein>
<accession>A0ABS9U361</accession>
<proteinExistence type="predicted"/>
<sequence length="108" mass="11529">MESGMGWRIGKRGIENASSTGSSGTMSPSGIWAGAAKRADDFRGVARGDAVRVEGRGMYVHGTVDEVAPDGSVLWIREKDGHGRLMVHSTDAVLVHRVQPNLLEADRA</sequence>